<feature type="transmembrane region" description="Helical" evidence="7">
    <location>
        <begin position="21"/>
        <end position="38"/>
    </location>
</feature>
<sequence>MSNEKPNSQFPVVRKARGISPLWILPILTLIIAGWLIFKAVNATGEMVTIYFDDAQGLIEGRTPIRYQGLEVGMVRHVKLEKKNDSIYVEAEVYPEASYLVNGDTKFWLVKPSASLSGISGLDALVSGNYIALLPDNLDSESDIKDAYYALKNAPTNIKNTKDLIVELTADELDGINVGSKILYKKIPIGEVIGYNLSQDNQSVSIQTSIKQEYAPLITDKSRFWNVSGVNANINFSNVDIQLESISSLLAGGIAVDSPDDGNPVESGQKYKLYDDIRSAGRGIHIQVELPQDHGLTAQSSSVLYKGMKIGQVLSIVFNKQKTKVLANIAVEPTFSDLLVNGSKFIIDQARLSLTDMKKLPNLIKGNDLILLPNPSGKERARSFTAIKESQFNQLSENALSLTLNSDSAMGLSPGSPIRYRGLSVGAVSHIEIADEGVNIHIYINNKYKYLVRSENRFYINTVASAKLTNNGVNVSIPPVSDLISGGIGFISEGNDKSRRIYRLYSSEEAANLAKETEQGTQRLTLLADSLPAISESSPVIYHNIKVGRVEKYELGDKGVVITLLIENKYSHLINSTTVFWGTSGLEVDASVNGISLKSKPVESILKGGIEFTSINGIKNKSNNRYILFKSLDEAKLYGEQITLTSPESYGITKGTSIQFKGVTVGKVSSVLPDFSHDNVLITAYVLPEFRGKIALKSSYFWIKGKSENALEVMKNIKSVIIPTIEVMPGQGEFVKQFNLHLNAPNRQGLDLILQTANRDSITFGMPVTFRGIEVGKVTNVRLGDLADRVLVSVHIDNQFAYLVRENSVFWNESGINVSVGLTGADIKTGSLQSLVTGGIAFNTPLSQPISPVAHTGDAYLLHQEKRSEWSEWNQPIAKP</sequence>
<evidence type="ECO:0000259" key="8">
    <source>
        <dbReference type="Pfam" id="PF02470"/>
    </source>
</evidence>
<dbReference type="AlphaFoldDB" id="A0A3N9THN7"/>
<comment type="caution">
    <text evidence="9">The sequence shown here is derived from an EMBL/GenBank/DDBJ whole genome shotgun (WGS) entry which is preliminary data.</text>
</comment>
<feature type="domain" description="Mce/MlaD" evidence="8">
    <location>
        <begin position="166"/>
        <end position="223"/>
    </location>
</feature>
<gene>
    <name evidence="9" type="ORF">EES38_09905</name>
</gene>
<dbReference type="GO" id="GO:0005886">
    <property type="term" value="C:plasma membrane"/>
    <property type="evidence" value="ECO:0007669"/>
    <property type="project" value="UniProtKB-SubCell"/>
</dbReference>
<keyword evidence="10" id="KW-1185">Reference proteome</keyword>
<dbReference type="PANTHER" id="PTHR30462:SF0">
    <property type="entry name" value="INTERMEMBRANE TRANSPORT PROTEIN YEBT"/>
    <property type="match status" value="1"/>
</dbReference>
<dbReference type="Proteomes" id="UP000281112">
    <property type="component" value="Unassembled WGS sequence"/>
</dbReference>
<dbReference type="InterPro" id="IPR003399">
    <property type="entry name" value="Mce/MlaD"/>
</dbReference>
<keyword evidence="3" id="KW-0997">Cell inner membrane</keyword>
<evidence type="ECO:0000313" key="9">
    <source>
        <dbReference type="EMBL" id="RQW63550.1"/>
    </source>
</evidence>
<dbReference type="EMBL" id="RJVQ01000003">
    <property type="protein sequence ID" value="RQW63550.1"/>
    <property type="molecule type" value="Genomic_DNA"/>
</dbReference>
<evidence type="ECO:0000256" key="2">
    <source>
        <dbReference type="ARBA" id="ARBA00022475"/>
    </source>
</evidence>
<evidence type="ECO:0000256" key="4">
    <source>
        <dbReference type="ARBA" id="ARBA00022692"/>
    </source>
</evidence>
<keyword evidence="6 7" id="KW-0472">Membrane</keyword>
<keyword evidence="2" id="KW-1003">Cell membrane</keyword>
<dbReference type="RefSeq" id="WP_124937013.1">
    <property type="nucleotide sequence ID" value="NZ_RJVQ01000003.1"/>
</dbReference>
<proteinExistence type="predicted"/>
<feature type="domain" description="Mce/MlaD" evidence="8">
    <location>
        <begin position="47"/>
        <end position="135"/>
    </location>
</feature>
<feature type="domain" description="Mce/MlaD" evidence="8">
    <location>
        <begin position="521"/>
        <end position="578"/>
    </location>
</feature>
<comment type="subcellular location">
    <subcellularLocation>
        <location evidence="1">Cell inner membrane</location>
    </subcellularLocation>
</comment>
<dbReference type="PANTHER" id="PTHR30462">
    <property type="entry name" value="INTERMEMBRANE TRANSPORT PROTEIN PQIB-RELATED"/>
    <property type="match status" value="1"/>
</dbReference>
<evidence type="ECO:0000256" key="6">
    <source>
        <dbReference type="ARBA" id="ARBA00023136"/>
    </source>
</evidence>
<name>A0A3N9THN7_9VIBR</name>
<feature type="domain" description="Mce/MlaD" evidence="8">
    <location>
        <begin position="639"/>
        <end position="690"/>
    </location>
</feature>
<feature type="domain" description="Mce/MlaD" evidence="8">
    <location>
        <begin position="283"/>
        <end position="351"/>
    </location>
</feature>
<evidence type="ECO:0000313" key="10">
    <source>
        <dbReference type="Proteomes" id="UP000281112"/>
    </source>
</evidence>
<evidence type="ECO:0000256" key="1">
    <source>
        <dbReference type="ARBA" id="ARBA00004533"/>
    </source>
</evidence>
<evidence type="ECO:0000256" key="7">
    <source>
        <dbReference type="SAM" id="Phobius"/>
    </source>
</evidence>
<evidence type="ECO:0000256" key="5">
    <source>
        <dbReference type="ARBA" id="ARBA00022989"/>
    </source>
</evidence>
<reference evidence="9 10" key="1">
    <citation type="submission" date="2018-11" db="EMBL/GenBank/DDBJ databases">
        <title>Vibrio LJC006 sp. nov., isolated from seawater during the bloom of the enteromorpha.</title>
        <authorList>
            <person name="Liang J."/>
        </authorList>
    </citation>
    <scope>NUCLEOTIDE SEQUENCE [LARGE SCALE GENOMIC DNA]</scope>
    <source>
        <strain evidence="9 10">LJC006</strain>
    </source>
</reference>
<evidence type="ECO:0000256" key="3">
    <source>
        <dbReference type="ARBA" id="ARBA00022519"/>
    </source>
</evidence>
<dbReference type="InterPro" id="IPR051800">
    <property type="entry name" value="PqiA-PqiB_transport"/>
</dbReference>
<accession>A0A3N9THN7</accession>
<keyword evidence="4 7" id="KW-0812">Transmembrane</keyword>
<dbReference type="OrthoDB" id="9806984at2"/>
<organism evidence="9 10">
    <name type="scientific">Vibrio viridaestus</name>
    <dbReference type="NCBI Taxonomy" id="2487322"/>
    <lineage>
        <taxon>Bacteria</taxon>
        <taxon>Pseudomonadati</taxon>
        <taxon>Pseudomonadota</taxon>
        <taxon>Gammaproteobacteria</taxon>
        <taxon>Vibrionales</taxon>
        <taxon>Vibrionaceae</taxon>
        <taxon>Vibrio</taxon>
    </lineage>
</organism>
<protein>
    <submittedName>
        <fullName evidence="9">MCE family protein</fullName>
    </submittedName>
</protein>
<feature type="domain" description="Mce/MlaD" evidence="8">
    <location>
        <begin position="751"/>
        <end position="818"/>
    </location>
</feature>
<dbReference type="Pfam" id="PF02470">
    <property type="entry name" value="MlaD"/>
    <property type="match status" value="7"/>
</dbReference>
<keyword evidence="5 7" id="KW-1133">Transmembrane helix</keyword>
<feature type="domain" description="Mce/MlaD" evidence="8">
    <location>
        <begin position="401"/>
        <end position="464"/>
    </location>
</feature>